<organism evidence="4 5">
    <name type="scientific">Leptospira kobayashii</name>
    <dbReference type="NCBI Taxonomy" id="1917830"/>
    <lineage>
        <taxon>Bacteria</taxon>
        <taxon>Pseudomonadati</taxon>
        <taxon>Spirochaetota</taxon>
        <taxon>Spirochaetia</taxon>
        <taxon>Leptospirales</taxon>
        <taxon>Leptospiraceae</taxon>
        <taxon>Leptospira</taxon>
    </lineage>
</organism>
<dbReference type="Proteomes" id="UP000245263">
    <property type="component" value="Chromosome 1"/>
</dbReference>
<dbReference type="InterPro" id="IPR002110">
    <property type="entry name" value="Ankyrin_rpt"/>
</dbReference>
<keyword evidence="2 3" id="KW-0040">ANK repeat</keyword>
<dbReference type="SMART" id="SM00248">
    <property type="entry name" value="ANK"/>
    <property type="match status" value="4"/>
</dbReference>
<feature type="repeat" description="ANK" evidence="3">
    <location>
        <begin position="98"/>
        <end position="130"/>
    </location>
</feature>
<dbReference type="Gene3D" id="1.25.40.20">
    <property type="entry name" value="Ankyrin repeat-containing domain"/>
    <property type="match status" value="1"/>
</dbReference>
<feature type="repeat" description="ANK" evidence="3">
    <location>
        <begin position="138"/>
        <end position="170"/>
    </location>
</feature>
<accession>A0ABM7UGF6</accession>
<keyword evidence="1" id="KW-0677">Repeat</keyword>
<proteinExistence type="predicted"/>
<name>A0ABM7UGF6_9LEPT</name>
<dbReference type="SUPFAM" id="SSF48403">
    <property type="entry name" value="Ankyrin repeat"/>
    <property type="match status" value="1"/>
</dbReference>
<evidence type="ECO:0000256" key="2">
    <source>
        <dbReference type="ARBA" id="ARBA00023043"/>
    </source>
</evidence>
<dbReference type="InterPro" id="IPR036770">
    <property type="entry name" value="Ankyrin_rpt-contain_sf"/>
</dbReference>
<gene>
    <name evidence="4" type="ORF">LPTSP3_g04830</name>
</gene>
<feature type="repeat" description="ANK" evidence="3">
    <location>
        <begin position="171"/>
        <end position="197"/>
    </location>
</feature>
<dbReference type="PANTHER" id="PTHR23206:SF7">
    <property type="entry name" value="PROTEIN KINASE DOMAIN-CONTAINING PROTEIN"/>
    <property type="match status" value="1"/>
</dbReference>
<evidence type="ECO:0000256" key="1">
    <source>
        <dbReference type="ARBA" id="ARBA00022737"/>
    </source>
</evidence>
<dbReference type="PROSITE" id="PS50088">
    <property type="entry name" value="ANK_REPEAT"/>
    <property type="match status" value="3"/>
</dbReference>
<evidence type="ECO:0000256" key="3">
    <source>
        <dbReference type="PROSITE-ProRule" id="PRU00023"/>
    </source>
</evidence>
<keyword evidence="5" id="KW-1185">Reference proteome</keyword>
<dbReference type="EMBL" id="AP025028">
    <property type="protein sequence ID" value="BDA77553.1"/>
    <property type="molecule type" value="Genomic_DNA"/>
</dbReference>
<evidence type="ECO:0000313" key="5">
    <source>
        <dbReference type="Proteomes" id="UP000245263"/>
    </source>
</evidence>
<dbReference type="PROSITE" id="PS50297">
    <property type="entry name" value="ANK_REP_REGION"/>
    <property type="match status" value="3"/>
</dbReference>
<evidence type="ECO:0000313" key="4">
    <source>
        <dbReference type="EMBL" id="BDA77553.1"/>
    </source>
</evidence>
<dbReference type="Pfam" id="PF12796">
    <property type="entry name" value="Ank_2"/>
    <property type="match status" value="1"/>
</dbReference>
<protein>
    <recommendedName>
        <fullName evidence="6">Ankyrin repeat protein</fullName>
    </recommendedName>
</protein>
<dbReference type="PANTHER" id="PTHR23206">
    <property type="entry name" value="MASK PROTEIN"/>
    <property type="match status" value="1"/>
</dbReference>
<sequence>MGLIDLDAPLPPGTRITGYDFRLFRGTPVWELTKAAVIQDTEKMKKIVQEEKLDVDFREPKFEETLLSMEVKNERYDSIRTLLELGADPNKQGNSLSEGYSPVMYAASARDTRVLKLLLAHGGNPNIEGKGKISSGTITYTPLLNASKRGRLENVKLLVKVGADIHFQNELGETPLKEALIQDHMDIVLYLLENGIEYKHQLGTASGKNYNTKEEYPLFIADKLRFNTLPLNSEQYKQKMKVVAFLKKNGIDYRATPIPLAAINEAKRLYPNNWEDYLDKY</sequence>
<evidence type="ECO:0008006" key="6">
    <source>
        <dbReference type="Google" id="ProtNLM"/>
    </source>
</evidence>
<reference evidence="4 5" key="1">
    <citation type="submission" date="2021-08" db="EMBL/GenBank/DDBJ databases">
        <title>Complete genome sequence of Leptospira kobayashii strain E30.</title>
        <authorList>
            <person name="Nakao R."/>
            <person name="Nakamura S."/>
            <person name="Masuzawa T."/>
            <person name="Koizumi N."/>
        </authorList>
    </citation>
    <scope>NUCLEOTIDE SEQUENCE [LARGE SCALE GENOMIC DNA]</scope>
    <source>
        <strain evidence="4 5">E30</strain>
    </source>
</reference>
<dbReference type="InterPro" id="IPR051631">
    <property type="entry name" value="Ankyrin-KH/SAM_domain"/>
</dbReference>